<reference evidence="8" key="2">
    <citation type="submission" date="2014-02" db="EMBL/GenBank/DDBJ databases">
        <title>Complete DNA sequence of /Kuraishia capsulata/ illustrates novel genomic features among budding yeasts (/Saccharomycotina/).</title>
        <authorList>
            <person name="Morales L."/>
            <person name="Noel B."/>
            <person name="Porcel B."/>
            <person name="Marcet-Houben M."/>
            <person name="Hullo M-F."/>
            <person name="Sacerdot C."/>
            <person name="Tekaia F."/>
            <person name="Leh-Louis V."/>
            <person name="Despons L."/>
            <person name="Khanna V."/>
            <person name="Aury J-M."/>
            <person name="Barbe V."/>
            <person name="Couloux A."/>
            <person name="Labadie K."/>
            <person name="Pelletier E."/>
            <person name="Souciet J-L."/>
            <person name="Boekhout T."/>
            <person name="Gabaldon T."/>
            <person name="Wincker P."/>
            <person name="Dujon B."/>
        </authorList>
    </citation>
    <scope>NUCLEOTIDE SEQUENCE</scope>
    <source>
        <strain evidence="8">CBS 1993</strain>
    </source>
</reference>
<feature type="domain" description="Protein kinase" evidence="7">
    <location>
        <begin position="15"/>
        <end position="266"/>
    </location>
</feature>
<feature type="compositionally biased region" description="Low complexity" evidence="6">
    <location>
        <begin position="546"/>
        <end position="565"/>
    </location>
</feature>
<evidence type="ECO:0000256" key="5">
    <source>
        <dbReference type="ARBA" id="ARBA00048679"/>
    </source>
</evidence>
<evidence type="ECO:0000256" key="6">
    <source>
        <dbReference type="SAM" id="MobiDB-lite"/>
    </source>
</evidence>
<dbReference type="STRING" id="1382522.W6MFR7"/>
<dbReference type="GO" id="GO:0005524">
    <property type="term" value="F:ATP binding"/>
    <property type="evidence" value="ECO:0007669"/>
    <property type="project" value="UniProtKB-KW"/>
</dbReference>
<dbReference type="FunFam" id="1.10.510.10:FF:000571">
    <property type="entry name" value="Maternal embryonic leucine zipper kinase"/>
    <property type="match status" value="1"/>
</dbReference>
<dbReference type="EC" id="2.7.11.1" evidence="1"/>
<dbReference type="SUPFAM" id="SSF56112">
    <property type="entry name" value="Protein kinase-like (PK-like)"/>
    <property type="match status" value="1"/>
</dbReference>
<keyword evidence="3" id="KW-0067">ATP-binding</keyword>
<dbReference type="RefSeq" id="XP_022456755.1">
    <property type="nucleotide sequence ID" value="XM_022605270.1"/>
</dbReference>
<keyword evidence="2" id="KW-0547">Nucleotide-binding</keyword>
<dbReference type="GO" id="GO:0004674">
    <property type="term" value="F:protein serine/threonine kinase activity"/>
    <property type="evidence" value="ECO:0007669"/>
    <property type="project" value="UniProtKB-EC"/>
</dbReference>
<evidence type="ECO:0000313" key="8">
    <source>
        <dbReference type="EMBL" id="CDK24739.1"/>
    </source>
</evidence>
<dbReference type="EMBL" id="HG793125">
    <property type="protein sequence ID" value="CDK24739.1"/>
    <property type="molecule type" value="Genomic_DNA"/>
</dbReference>
<feature type="compositionally biased region" description="Pro residues" evidence="6">
    <location>
        <begin position="389"/>
        <end position="398"/>
    </location>
</feature>
<feature type="region of interest" description="Disordered" evidence="6">
    <location>
        <begin position="508"/>
        <end position="666"/>
    </location>
</feature>
<gene>
    <name evidence="8" type="ORF">KUCA_T00000705001</name>
</gene>
<comment type="catalytic activity">
    <reaction evidence="4">
        <text>L-threonyl-[protein] + ATP = O-phospho-L-threonyl-[protein] + ADP + H(+)</text>
        <dbReference type="Rhea" id="RHEA:46608"/>
        <dbReference type="Rhea" id="RHEA-COMP:11060"/>
        <dbReference type="Rhea" id="RHEA-COMP:11605"/>
        <dbReference type="ChEBI" id="CHEBI:15378"/>
        <dbReference type="ChEBI" id="CHEBI:30013"/>
        <dbReference type="ChEBI" id="CHEBI:30616"/>
        <dbReference type="ChEBI" id="CHEBI:61977"/>
        <dbReference type="ChEBI" id="CHEBI:456216"/>
        <dbReference type="EC" id="2.7.11.1"/>
    </reaction>
</comment>
<protein>
    <recommendedName>
        <fullName evidence="1">non-specific serine/threonine protein kinase</fullName>
        <ecNumber evidence="1">2.7.11.1</ecNumber>
    </recommendedName>
</protein>
<dbReference type="GeneID" id="34518143"/>
<feature type="region of interest" description="Disordered" evidence="6">
    <location>
        <begin position="338"/>
        <end position="401"/>
    </location>
</feature>
<evidence type="ECO:0000313" key="9">
    <source>
        <dbReference type="Proteomes" id="UP000019384"/>
    </source>
</evidence>
<evidence type="ECO:0000259" key="7">
    <source>
        <dbReference type="PROSITE" id="PS50011"/>
    </source>
</evidence>
<evidence type="ECO:0000256" key="1">
    <source>
        <dbReference type="ARBA" id="ARBA00012513"/>
    </source>
</evidence>
<accession>W6MFR7</accession>
<dbReference type="Gene3D" id="1.10.510.10">
    <property type="entry name" value="Transferase(Phosphotransferase) domain 1"/>
    <property type="match status" value="1"/>
</dbReference>
<proteinExistence type="predicted"/>
<evidence type="ECO:0000256" key="4">
    <source>
        <dbReference type="ARBA" id="ARBA00047899"/>
    </source>
</evidence>
<organism evidence="8 9">
    <name type="scientific">Kuraishia capsulata CBS 1993</name>
    <dbReference type="NCBI Taxonomy" id="1382522"/>
    <lineage>
        <taxon>Eukaryota</taxon>
        <taxon>Fungi</taxon>
        <taxon>Dikarya</taxon>
        <taxon>Ascomycota</taxon>
        <taxon>Saccharomycotina</taxon>
        <taxon>Pichiomycetes</taxon>
        <taxon>Pichiales</taxon>
        <taxon>Pichiaceae</taxon>
        <taxon>Kuraishia</taxon>
    </lineage>
</organism>
<comment type="catalytic activity">
    <reaction evidence="5">
        <text>L-seryl-[protein] + ATP = O-phospho-L-seryl-[protein] + ADP + H(+)</text>
        <dbReference type="Rhea" id="RHEA:17989"/>
        <dbReference type="Rhea" id="RHEA-COMP:9863"/>
        <dbReference type="Rhea" id="RHEA-COMP:11604"/>
        <dbReference type="ChEBI" id="CHEBI:15378"/>
        <dbReference type="ChEBI" id="CHEBI:29999"/>
        <dbReference type="ChEBI" id="CHEBI:30616"/>
        <dbReference type="ChEBI" id="CHEBI:83421"/>
        <dbReference type="ChEBI" id="CHEBI:456216"/>
        <dbReference type="EC" id="2.7.11.1"/>
    </reaction>
</comment>
<dbReference type="Proteomes" id="UP000019384">
    <property type="component" value="Unassembled WGS sequence"/>
</dbReference>
<feature type="compositionally biased region" description="Polar residues" evidence="6">
    <location>
        <begin position="610"/>
        <end position="626"/>
    </location>
</feature>
<dbReference type="GO" id="GO:0035556">
    <property type="term" value="P:intracellular signal transduction"/>
    <property type="evidence" value="ECO:0007669"/>
    <property type="project" value="TreeGrafter"/>
</dbReference>
<dbReference type="Pfam" id="PF00069">
    <property type="entry name" value="Pkinase"/>
    <property type="match status" value="1"/>
</dbReference>
<dbReference type="PROSITE" id="PS50011">
    <property type="entry name" value="PROTEIN_KINASE_DOM"/>
    <property type="match status" value="1"/>
</dbReference>
<feature type="compositionally biased region" description="Basic residues" evidence="6">
    <location>
        <begin position="647"/>
        <end position="657"/>
    </location>
</feature>
<evidence type="ECO:0000256" key="2">
    <source>
        <dbReference type="ARBA" id="ARBA00022741"/>
    </source>
</evidence>
<feature type="compositionally biased region" description="Low complexity" evidence="6">
    <location>
        <begin position="458"/>
        <end position="475"/>
    </location>
</feature>
<dbReference type="InterPro" id="IPR011009">
    <property type="entry name" value="Kinase-like_dom_sf"/>
</dbReference>
<feature type="compositionally biased region" description="Polar residues" evidence="6">
    <location>
        <begin position="354"/>
        <end position="363"/>
    </location>
</feature>
<dbReference type="OrthoDB" id="942095at2759"/>
<keyword evidence="9" id="KW-1185">Reference proteome</keyword>
<name>W6MFR7_9ASCO</name>
<dbReference type="HOGENOM" id="CLU_011780_1_0_1"/>
<feature type="compositionally biased region" description="Polar residues" evidence="6">
    <location>
        <begin position="589"/>
        <end position="600"/>
    </location>
</feature>
<dbReference type="InterPro" id="IPR008271">
    <property type="entry name" value="Ser/Thr_kinase_AS"/>
</dbReference>
<reference evidence="8" key="1">
    <citation type="submission" date="2013-12" db="EMBL/GenBank/DDBJ databases">
        <authorList>
            <person name="Genoscope - CEA"/>
        </authorList>
    </citation>
    <scope>NUCLEOTIDE SEQUENCE</scope>
    <source>
        <strain evidence="8">CBS 1993</strain>
    </source>
</reference>
<dbReference type="AlphaFoldDB" id="W6MFR7"/>
<dbReference type="PANTHER" id="PTHR24346:SF110">
    <property type="entry name" value="NON-SPECIFIC SERINE_THREONINE PROTEIN KINASE"/>
    <property type="match status" value="1"/>
</dbReference>
<feature type="compositionally biased region" description="Basic residues" evidence="6">
    <location>
        <begin position="338"/>
        <end position="351"/>
    </location>
</feature>
<feature type="compositionally biased region" description="Polar residues" evidence="6">
    <location>
        <begin position="566"/>
        <end position="578"/>
    </location>
</feature>
<dbReference type="GO" id="GO:0005737">
    <property type="term" value="C:cytoplasm"/>
    <property type="evidence" value="ECO:0007669"/>
    <property type="project" value="TreeGrafter"/>
</dbReference>
<feature type="region of interest" description="Disordered" evidence="6">
    <location>
        <begin position="453"/>
        <end position="480"/>
    </location>
</feature>
<dbReference type="InterPro" id="IPR000719">
    <property type="entry name" value="Prot_kinase_dom"/>
</dbReference>
<feature type="compositionally biased region" description="Polar residues" evidence="6">
    <location>
        <begin position="517"/>
        <end position="531"/>
    </location>
</feature>
<sequence>MRRITNTEITDIGNYAIIRQIAEGAFGKVFLAQHKLLRCKVVIKKGDRSVEAGGDDNLMREFYYLREFDHPNITKLYEIILTETRVYMVLQYYSEGDLFDYLARRGRLPLDEASRLFSQILGSVHYIHLSGCCHRDLKLENVILDKRLDAKLSDFGFAREMPYSANGKGLLNTFCGTPAYMAPELVARQPYSGVKVDIWALGVMLYVMLQGYMPFGDDPDLPTLAQQPKFGDHVPEEVAALLRSMLAYRPEERPATLADVLVLPFLQPWGAVQLATTREYAEGKHRMTPSEIALERYAFKRISSFGIDKELLRKNLASGEMDSLVGFWELFKEKERKRHRHARKLKTRSRSMLRLNSTRSIMDSRSVKSKPETQSPLTSPRLPATPTATPIPPTPATPATPVYHQKSLSVSKTIDVGNGYTANSDRRSSVWTTESKSRKPLLQKLKTWMGKVKSIGGSPSLSSSTSSSKQSLNLSNDEARSTLVNSEASGNHFDGTPEKALKFVVGDPADEDDDTVSRLSSMATPKDSSTPFFHKRGSSGRPARPVSMVSSYSVQSQVSETSVGSGYNTGYSTDTPGTQRPAYTRARSSEYSLNSRSGMTSIGLALGTESPGSSTTQLSRSNSTDSGAPGPRGREKRRSKSKDSTKKGKSLIFKRGKSPLGFSQSPASSTWYLKNRKANPLVFNEHHGSDVIEEEASDDIPFPKTTEAPHPRYQNILGEINEDVNGSEYEDVDDEEDEVEEILVSKLKHLSV</sequence>
<dbReference type="SMART" id="SM00220">
    <property type="entry name" value="S_TKc"/>
    <property type="match status" value="1"/>
</dbReference>
<dbReference type="CDD" id="cd14003">
    <property type="entry name" value="STKc_AMPK-like"/>
    <property type="match status" value="1"/>
</dbReference>
<dbReference type="PROSITE" id="PS00108">
    <property type="entry name" value="PROTEIN_KINASE_ST"/>
    <property type="match status" value="1"/>
</dbReference>
<evidence type="ECO:0000256" key="3">
    <source>
        <dbReference type="ARBA" id="ARBA00022840"/>
    </source>
</evidence>
<dbReference type="PANTHER" id="PTHR24346">
    <property type="entry name" value="MAP/MICROTUBULE AFFINITY-REGULATING KINASE"/>
    <property type="match status" value="1"/>
</dbReference>